<evidence type="ECO:0000313" key="4">
    <source>
        <dbReference type="Proteomes" id="UP000800235"/>
    </source>
</evidence>
<dbReference type="Gene3D" id="3.40.50.720">
    <property type="entry name" value="NAD(P)-binding Rossmann-like Domain"/>
    <property type="match status" value="1"/>
</dbReference>
<dbReference type="OrthoDB" id="1933717at2759"/>
<dbReference type="SUPFAM" id="SSF51735">
    <property type="entry name" value="NAD(P)-binding Rossmann-fold domains"/>
    <property type="match status" value="1"/>
</dbReference>
<accession>A0A9P4U369</accession>
<reference evidence="3" key="1">
    <citation type="journal article" date="2020" name="Stud. Mycol.">
        <title>101 Dothideomycetes genomes: a test case for predicting lifestyles and emergence of pathogens.</title>
        <authorList>
            <person name="Haridas S."/>
            <person name="Albert R."/>
            <person name="Binder M."/>
            <person name="Bloem J."/>
            <person name="Labutti K."/>
            <person name="Salamov A."/>
            <person name="Andreopoulos B."/>
            <person name="Baker S."/>
            <person name="Barry K."/>
            <person name="Bills G."/>
            <person name="Bluhm B."/>
            <person name="Cannon C."/>
            <person name="Castanera R."/>
            <person name="Culley D."/>
            <person name="Daum C."/>
            <person name="Ezra D."/>
            <person name="Gonzalez J."/>
            <person name="Henrissat B."/>
            <person name="Kuo A."/>
            <person name="Liang C."/>
            <person name="Lipzen A."/>
            <person name="Lutzoni F."/>
            <person name="Magnuson J."/>
            <person name="Mondo S."/>
            <person name="Nolan M."/>
            <person name="Ohm R."/>
            <person name="Pangilinan J."/>
            <person name="Park H.-J."/>
            <person name="Ramirez L."/>
            <person name="Alfaro M."/>
            <person name="Sun H."/>
            <person name="Tritt A."/>
            <person name="Yoshinaga Y."/>
            <person name="Zwiers L.-H."/>
            <person name="Turgeon B."/>
            <person name="Goodwin S."/>
            <person name="Spatafora J."/>
            <person name="Crous P."/>
            <person name="Grigoriev I."/>
        </authorList>
    </citation>
    <scope>NUCLEOTIDE SEQUENCE</scope>
    <source>
        <strain evidence="3">CBS 130266</strain>
    </source>
</reference>
<comment type="similarity">
    <text evidence="1">Belongs to the short-chain dehydrogenases/reductases (SDR) family.</text>
</comment>
<dbReference type="Proteomes" id="UP000800235">
    <property type="component" value="Unassembled WGS sequence"/>
</dbReference>
<dbReference type="AlphaFoldDB" id="A0A9P4U369"/>
<dbReference type="PANTHER" id="PTHR42901:SF1">
    <property type="entry name" value="ALCOHOL DEHYDROGENASE"/>
    <property type="match status" value="1"/>
</dbReference>
<dbReference type="GO" id="GO:0016491">
    <property type="term" value="F:oxidoreductase activity"/>
    <property type="evidence" value="ECO:0007669"/>
    <property type="project" value="UniProtKB-KW"/>
</dbReference>
<evidence type="ECO:0000256" key="1">
    <source>
        <dbReference type="ARBA" id="ARBA00006484"/>
    </source>
</evidence>
<organism evidence="3 4">
    <name type="scientific">Tothia fuscella</name>
    <dbReference type="NCBI Taxonomy" id="1048955"/>
    <lineage>
        <taxon>Eukaryota</taxon>
        <taxon>Fungi</taxon>
        <taxon>Dikarya</taxon>
        <taxon>Ascomycota</taxon>
        <taxon>Pezizomycotina</taxon>
        <taxon>Dothideomycetes</taxon>
        <taxon>Pleosporomycetidae</taxon>
        <taxon>Venturiales</taxon>
        <taxon>Cylindrosympodiaceae</taxon>
        <taxon>Tothia</taxon>
    </lineage>
</organism>
<dbReference type="PRINTS" id="PR00081">
    <property type="entry name" value="GDHRDH"/>
</dbReference>
<dbReference type="EMBL" id="MU007013">
    <property type="protein sequence ID" value="KAF2435306.1"/>
    <property type="molecule type" value="Genomic_DNA"/>
</dbReference>
<dbReference type="InterPro" id="IPR002347">
    <property type="entry name" value="SDR_fam"/>
</dbReference>
<keyword evidence="2" id="KW-0560">Oxidoreductase</keyword>
<keyword evidence="4" id="KW-1185">Reference proteome</keyword>
<sequence length="297" mass="32082">MASYNGPYQGTEMFKSFTKTWHTQPYPAISPSRPELSATGKVVFITGGGSGIGKATAIAFAQAGAKVVAIFGRRIGNLQSAAEEISKANPKGTTTVVIESVDISQRQELVVVFKNARDKAGGALVDIIVNNAGSLKPLSRLATYDERNLRESIEGNLIGSFNVVQAVFSMLAPNAKILNISSGIAHISPFPGMRAYASLKLAVAKMFDYLQAENPELGVFNIQPGVVETELNNVSAFPGQDDIMLPGHFNLWITSPEAEFLKGKFVWVNWDVDELKAVAQEIKNSMLLRIDLHGVPM</sequence>
<proteinExistence type="inferred from homology"/>
<dbReference type="CDD" id="cd05233">
    <property type="entry name" value="SDR_c"/>
    <property type="match status" value="1"/>
</dbReference>
<gene>
    <name evidence="3" type="ORF">EJ08DRAFT_720120</name>
</gene>
<dbReference type="Pfam" id="PF00106">
    <property type="entry name" value="adh_short"/>
    <property type="match status" value="1"/>
</dbReference>
<evidence type="ECO:0000256" key="2">
    <source>
        <dbReference type="ARBA" id="ARBA00023002"/>
    </source>
</evidence>
<dbReference type="PANTHER" id="PTHR42901">
    <property type="entry name" value="ALCOHOL DEHYDROGENASE"/>
    <property type="match status" value="1"/>
</dbReference>
<comment type="caution">
    <text evidence="3">The sequence shown here is derived from an EMBL/GenBank/DDBJ whole genome shotgun (WGS) entry which is preliminary data.</text>
</comment>
<protein>
    <submittedName>
        <fullName evidence="3">NAD(P)-binding protein</fullName>
    </submittedName>
</protein>
<name>A0A9P4U369_9PEZI</name>
<evidence type="ECO:0000313" key="3">
    <source>
        <dbReference type="EMBL" id="KAF2435306.1"/>
    </source>
</evidence>
<dbReference type="InterPro" id="IPR036291">
    <property type="entry name" value="NAD(P)-bd_dom_sf"/>
</dbReference>